<organism evidence="1 2">
    <name type="scientific">candidate division WS6 bacterium RIFOXYB1_FULL_33_14</name>
    <dbReference type="NCBI Taxonomy" id="1817896"/>
    <lineage>
        <taxon>Bacteria</taxon>
        <taxon>Candidatus Dojkabacteria</taxon>
    </lineage>
</organism>
<dbReference type="AlphaFoldDB" id="A0A1F4UHE6"/>
<dbReference type="Proteomes" id="UP000177434">
    <property type="component" value="Unassembled WGS sequence"/>
</dbReference>
<evidence type="ECO:0000313" key="2">
    <source>
        <dbReference type="Proteomes" id="UP000177434"/>
    </source>
</evidence>
<dbReference type="EMBL" id="MEUN01000078">
    <property type="protein sequence ID" value="OGC44230.1"/>
    <property type="molecule type" value="Genomic_DNA"/>
</dbReference>
<protein>
    <submittedName>
        <fullName evidence="1">Uncharacterized protein</fullName>
    </submittedName>
</protein>
<gene>
    <name evidence="1" type="ORF">A2400_01345</name>
</gene>
<name>A0A1F4UHE6_9BACT</name>
<reference evidence="1 2" key="1">
    <citation type="journal article" date="2016" name="Nat. Commun.">
        <title>Thousands of microbial genomes shed light on interconnected biogeochemical processes in an aquifer system.</title>
        <authorList>
            <person name="Anantharaman K."/>
            <person name="Brown C.T."/>
            <person name="Hug L.A."/>
            <person name="Sharon I."/>
            <person name="Castelle C.J."/>
            <person name="Probst A.J."/>
            <person name="Thomas B.C."/>
            <person name="Singh A."/>
            <person name="Wilkins M.J."/>
            <person name="Karaoz U."/>
            <person name="Brodie E.L."/>
            <person name="Williams K.H."/>
            <person name="Hubbard S.S."/>
            <person name="Banfield J.F."/>
        </authorList>
    </citation>
    <scope>NUCLEOTIDE SEQUENCE [LARGE SCALE GENOMIC DNA]</scope>
</reference>
<proteinExistence type="predicted"/>
<evidence type="ECO:0000313" key="1">
    <source>
        <dbReference type="EMBL" id="OGC44230.1"/>
    </source>
</evidence>
<accession>A0A1F4UHE6</accession>
<comment type="caution">
    <text evidence="1">The sequence shown here is derived from an EMBL/GenBank/DDBJ whole genome shotgun (WGS) entry which is preliminary data.</text>
</comment>
<sequence length="327" mass="38401">MNEEFNIPKTEEESKIDSTLLLDWVSKNSYENLVEVKERLRDVNISYSNDGCAYNPDNETLYLAEDINTHKLNHELVHLISHRNRGQDDERTGIQTDMFTVSPNEALTELSTLVITKGASYIQSTEFSQLIQEYRATNYSEPGYLYATEYLIKRIKERNLDENKINHLISVYLFKEGSAESITEEIEEILKIEDIEKGIDEYQKEKGYELLGAVWEEFKKNQRVEKWDGTVVNLNSRNITLNELFKPFDLAIELRYLRVFWGINRNRENFKKDIDKLVGVDSELSINMSFLYFFMRSRNDPEVAKMMQKYIVGKSMKLYRSVNNISN</sequence>